<accession>A0A1E3Q053</accession>
<evidence type="ECO:0000313" key="1">
    <source>
        <dbReference type="EMBL" id="ODQ70980.1"/>
    </source>
</evidence>
<protein>
    <submittedName>
        <fullName evidence="1">Uncharacterized protein</fullName>
    </submittedName>
</protein>
<sequence>MELLRILHWAAGAECRSNPRMQRDLSDCIRNLEVYRAIQETLRGGHGQARSADDETMRKAQKSYYYMRPQNHGQRSVDRPHRVSFYLLFVLCPGQMVFFRFVALDSLTNIHGVCNCGVFLNLESV</sequence>
<name>A0A1E3Q053_LIPST</name>
<reference evidence="1 2" key="1">
    <citation type="journal article" date="2016" name="Proc. Natl. Acad. Sci. U.S.A.">
        <title>Comparative genomics of biotechnologically important yeasts.</title>
        <authorList>
            <person name="Riley R."/>
            <person name="Haridas S."/>
            <person name="Wolfe K.H."/>
            <person name="Lopes M.R."/>
            <person name="Hittinger C.T."/>
            <person name="Goeker M."/>
            <person name="Salamov A.A."/>
            <person name="Wisecaver J.H."/>
            <person name="Long T.M."/>
            <person name="Calvey C.H."/>
            <person name="Aerts A.L."/>
            <person name="Barry K.W."/>
            <person name="Choi C."/>
            <person name="Clum A."/>
            <person name="Coughlan A.Y."/>
            <person name="Deshpande S."/>
            <person name="Douglass A.P."/>
            <person name="Hanson S.J."/>
            <person name="Klenk H.-P."/>
            <person name="LaButti K.M."/>
            <person name="Lapidus A."/>
            <person name="Lindquist E.A."/>
            <person name="Lipzen A.M."/>
            <person name="Meier-Kolthoff J.P."/>
            <person name="Ohm R.A."/>
            <person name="Otillar R.P."/>
            <person name="Pangilinan J.L."/>
            <person name="Peng Y."/>
            <person name="Rokas A."/>
            <person name="Rosa C.A."/>
            <person name="Scheuner C."/>
            <person name="Sibirny A.A."/>
            <person name="Slot J.C."/>
            <person name="Stielow J.B."/>
            <person name="Sun H."/>
            <person name="Kurtzman C.P."/>
            <person name="Blackwell M."/>
            <person name="Grigoriev I.V."/>
            <person name="Jeffries T.W."/>
        </authorList>
    </citation>
    <scope>NUCLEOTIDE SEQUENCE [LARGE SCALE GENOMIC DNA]</scope>
    <source>
        <strain evidence="1 2">NRRL Y-11557</strain>
    </source>
</reference>
<gene>
    <name evidence="1" type="ORF">LIPSTDRAFT_163577</name>
</gene>
<dbReference type="EMBL" id="KV454299">
    <property type="protein sequence ID" value="ODQ70980.1"/>
    <property type="molecule type" value="Genomic_DNA"/>
</dbReference>
<keyword evidence="2" id="KW-1185">Reference proteome</keyword>
<dbReference type="Proteomes" id="UP000094385">
    <property type="component" value="Unassembled WGS sequence"/>
</dbReference>
<proteinExistence type="predicted"/>
<evidence type="ECO:0000313" key="2">
    <source>
        <dbReference type="Proteomes" id="UP000094385"/>
    </source>
</evidence>
<organism evidence="1 2">
    <name type="scientific">Lipomyces starkeyi NRRL Y-11557</name>
    <dbReference type="NCBI Taxonomy" id="675824"/>
    <lineage>
        <taxon>Eukaryota</taxon>
        <taxon>Fungi</taxon>
        <taxon>Dikarya</taxon>
        <taxon>Ascomycota</taxon>
        <taxon>Saccharomycotina</taxon>
        <taxon>Lipomycetes</taxon>
        <taxon>Lipomycetales</taxon>
        <taxon>Lipomycetaceae</taxon>
        <taxon>Lipomyces</taxon>
    </lineage>
</organism>
<dbReference type="AlphaFoldDB" id="A0A1E3Q053"/>